<dbReference type="InterPro" id="IPR000008">
    <property type="entry name" value="C2_dom"/>
</dbReference>
<feature type="region of interest" description="Disordered" evidence="2">
    <location>
        <begin position="3673"/>
        <end position="3708"/>
    </location>
</feature>
<evidence type="ECO:0000256" key="1">
    <source>
        <dbReference type="ARBA" id="ARBA00006545"/>
    </source>
</evidence>
<dbReference type="PANTHER" id="PTHR16166:SF93">
    <property type="entry name" value="INTERMEMBRANE LIPID TRANSFER PROTEIN VPS13"/>
    <property type="match status" value="1"/>
</dbReference>
<reference evidence="5" key="1">
    <citation type="submission" date="2021-01" db="EMBL/GenBank/DDBJ databases">
        <authorList>
            <person name="Corre E."/>
            <person name="Pelletier E."/>
            <person name="Niang G."/>
            <person name="Scheremetjew M."/>
            <person name="Finn R."/>
            <person name="Kale V."/>
            <person name="Holt S."/>
            <person name="Cochrane G."/>
            <person name="Meng A."/>
            <person name="Brown T."/>
            <person name="Cohen L."/>
        </authorList>
    </citation>
    <scope>NUCLEOTIDE SEQUENCE</scope>
    <source>
        <strain evidence="5">Isolate 1302-5</strain>
    </source>
</reference>
<feature type="region of interest" description="Disordered" evidence="2">
    <location>
        <begin position="124"/>
        <end position="154"/>
    </location>
</feature>
<dbReference type="CDD" id="cd00030">
    <property type="entry name" value="C2"/>
    <property type="match status" value="1"/>
</dbReference>
<dbReference type="InterPro" id="IPR036034">
    <property type="entry name" value="PDZ_sf"/>
</dbReference>
<feature type="region of interest" description="Disordered" evidence="2">
    <location>
        <begin position="2029"/>
        <end position="2062"/>
    </location>
</feature>
<feature type="region of interest" description="Disordered" evidence="2">
    <location>
        <begin position="509"/>
        <end position="548"/>
    </location>
</feature>
<feature type="compositionally biased region" description="Basic and acidic residues" evidence="2">
    <location>
        <begin position="2044"/>
        <end position="2062"/>
    </location>
</feature>
<feature type="region of interest" description="Disordered" evidence="2">
    <location>
        <begin position="3265"/>
        <end position="3292"/>
    </location>
</feature>
<feature type="compositionally biased region" description="Polar residues" evidence="2">
    <location>
        <begin position="143"/>
        <end position="154"/>
    </location>
</feature>
<feature type="compositionally biased region" description="Basic and acidic residues" evidence="2">
    <location>
        <begin position="1765"/>
        <end position="1781"/>
    </location>
</feature>
<evidence type="ECO:0000259" key="3">
    <source>
        <dbReference type="PROSITE" id="PS50004"/>
    </source>
</evidence>
<evidence type="ECO:0008006" key="6">
    <source>
        <dbReference type="Google" id="ProtNLM"/>
    </source>
</evidence>
<feature type="domain" description="PDZ" evidence="4">
    <location>
        <begin position="1334"/>
        <end position="1408"/>
    </location>
</feature>
<dbReference type="Pfam" id="PF25036">
    <property type="entry name" value="VPS13_VAB"/>
    <property type="match status" value="1"/>
</dbReference>
<evidence type="ECO:0000259" key="4">
    <source>
        <dbReference type="PROSITE" id="PS50106"/>
    </source>
</evidence>
<dbReference type="GO" id="GO:0045053">
    <property type="term" value="P:protein retention in Golgi apparatus"/>
    <property type="evidence" value="ECO:0007669"/>
    <property type="project" value="TreeGrafter"/>
</dbReference>
<dbReference type="Pfam" id="PF00168">
    <property type="entry name" value="C2"/>
    <property type="match status" value="1"/>
</dbReference>
<feature type="compositionally biased region" description="Basic and acidic residues" evidence="2">
    <location>
        <begin position="3673"/>
        <end position="3683"/>
    </location>
</feature>
<feature type="compositionally biased region" description="Basic residues" evidence="2">
    <location>
        <begin position="2029"/>
        <end position="2043"/>
    </location>
</feature>
<feature type="domain" description="C2" evidence="3">
    <location>
        <begin position="1794"/>
        <end position="1935"/>
    </location>
</feature>
<dbReference type="InterPro" id="IPR009543">
    <property type="entry name" value="VPS13_VAB"/>
</dbReference>
<feature type="compositionally biased region" description="Basic and acidic residues" evidence="2">
    <location>
        <begin position="3595"/>
        <end position="3605"/>
    </location>
</feature>
<dbReference type="Gene3D" id="2.60.40.150">
    <property type="entry name" value="C2 domain"/>
    <property type="match status" value="1"/>
</dbReference>
<feature type="compositionally biased region" description="Basic residues" evidence="2">
    <location>
        <begin position="3694"/>
        <end position="3708"/>
    </location>
</feature>
<dbReference type="PANTHER" id="PTHR16166">
    <property type="entry name" value="VACUOLAR PROTEIN SORTING-ASSOCIATED PROTEIN VPS13"/>
    <property type="match status" value="1"/>
</dbReference>
<organism evidence="5">
    <name type="scientific">Odontella aurita</name>
    <dbReference type="NCBI Taxonomy" id="265563"/>
    <lineage>
        <taxon>Eukaryota</taxon>
        <taxon>Sar</taxon>
        <taxon>Stramenopiles</taxon>
        <taxon>Ochrophyta</taxon>
        <taxon>Bacillariophyta</taxon>
        <taxon>Mediophyceae</taxon>
        <taxon>Biddulphiophycidae</taxon>
        <taxon>Eupodiscales</taxon>
        <taxon>Odontellaceae</taxon>
        <taxon>Odontella</taxon>
    </lineage>
</organism>
<dbReference type="Gene3D" id="2.30.42.10">
    <property type="match status" value="1"/>
</dbReference>
<dbReference type="InterPro" id="IPR035892">
    <property type="entry name" value="C2_domain_sf"/>
</dbReference>
<dbReference type="PROSITE" id="PS50004">
    <property type="entry name" value="C2"/>
    <property type="match status" value="1"/>
</dbReference>
<dbReference type="GO" id="GO:0006623">
    <property type="term" value="P:protein targeting to vacuole"/>
    <property type="evidence" value="ECO:0007669"/>
    <property type="project" value="TreeGrafter"/>
</dbReference>
<dbReference type="SMART" id="SM00239">
    <property type="entry name" value="C2"/>
    <property type="match status" value="1"/>
</dbReference>
<sequence>MTEHYMPPLQSRGLRWLSGSDVGVKTLVENLSLGVQYDFCMENNHMNLSVSIPLSPLAIHDAKLLSGIESVDLHMDRPLLPTPTVCKTAVRPSRKLGLSVVTVIFSKDYLKLAAQLLQGFVSEPAESEDKAAPPGDAEKSARTESTATAESEQSDFGFSVSTRISGMKVLLSDPTLGMHHPIAVICLPRFVTSASQLLEPSLPNSAKDSALTDLQAVVDAHVWVDFFKLGATRSWEPLVEPYNFMVLYEKSAKRGKGMTFTSDCPFHVNVSGSLLETLDDTIESFTSLADGVFGLTDFDGGSNFKYEEEQNAQSASLRGIFLEEEVDGSNGCHVRVGHRVPRPLKSGSRVAFSLSNRTGEVIRLHRQSEFPRSSPSMRATLSYVHHGDAAKLSFPATESVVKNLRVVEVMFEQSSGGKGTKRLDARRAVDVQVPGFKWVKGISVGATGKHFKQLIPRFLPVREKVRQNWRLGNAISLLAEVDSSINGGTSLSVASPFVLQNETSHPILLTIHPDPRHQPRTLAGPPAPADDEEDPSLLSDGSEACSRASVHEDNNDYEAIGPGDTYDFPLLLLESSLHLDGSHLGSFWLQPDQEDELGQDILGPHTSDSGQKSHVGFSSRPVQLAKLVHESAVIFETCDGDTSSAATLGSGIEVSCPIVHHNDEVSASPFCYVVEVRRSPLVRPFPGHDCQAGYHGTNGDTSMTPHPIDSYPDTDGNADGSKNAVGDERKREVQSSQSHHVHGPVAYSLFVHPPIILENLLPEGGRFELMHATRRVVVWWADLKAGEVAPVHTVGLDAPLLLLINLGFCRTPVGEGALVHHGSSDKGPMVLNPILGWQSLGKVVKSSKQRVKKTLKEMATISETSGERGMGRVAKLKSPKQHQEEYNPGNRHFKQENLHDDAEEQEVDTLGFDIENDHAAGGRTHKSREKFTFGTEDIATETAVVDSLGQRLNLGIENILGGGGQRKITLFSPYWILNTTEHSLRYKQEKTSAYVSGTVIDSKRDGSKPVDGSNRNYVNMRASMAKEASAFDRGTIFAGTPGALATNDSGKCTLAPHDVASLMNKDLALENVAKMAFMFNYHDVLSLGNQKLSVQLADTTERSKYTSDWSSGFSLDSVGVTQVVGMHCKDGRSLEISGAVSVAPGRLSQFTKIVRFCPRYILVNHLNRPIRIWQDNSLIHSNYSSTDGSHLSVGAGHSAAKWRQEGQGHGDETEEYELLFGGAAALDHRPGTDMQAGTNAHRSALYISTAGPSELVPFHLPDTRSDRQLRADLGPTWNLTASWPADIAGEYTLKMMRALDLRVLRHVTTRAAPRYRIVLPPPDSDAEQHGAWDGELGIWFETDWSGGSKIVVKRTKTGKFAYNSTDVHVGDELLQIDDKLVSSMTFSETMKFLKDRLSAVLVAQKRGGDSGKKKPKPKFLLGRNRGTAGGTPARGSPEDNIALYGDTGKRLVLTFRTLEERMRRIRHSALSHKRFSHIDRLHSTDLGSGGQLSIGDDQNSMGSDIDRDGAVQVDMKFIHQSIYLVVCPSDKDNPPYRVENRSKEYFVYFRQRALMGHPWHCLAPGESAAYMWEEPIKPKKLTVRVGLDLAIAGSGDMKGDEEHSMMNEETSSIASIGIPTARKARKKRKVYGFNFVENEEQGGYGPTKTIKLEEIGYNDSIPCPTRGASKASSDNVLSCDVDTEGATRTLIVSDRYSQGDESEQKQVQEHLWAISKQIHDEEIKILMFKELRGLLYKSAERDGSLYPPPVSSSLKNDGYDNSSNDGHDARLQDTSSDEHSNHAQLESDMDLPMLEKEIRSIADYPEGGCISSCHQVLVEVIEAAELKAGNVNGLSNPYAEVSLKSRSNRKGKNLFAKKELNRRTYYIEQTLSPKWSHQPQIFVFNVPPEAAEMTRGHTIKVKLRSFGVLGSHTHLGTTEVHLRSLKNQRELVGWYPLMSRSSGRSELTQSLSSRVRGSVRLRVQWIYSVPALLDYYCHFSKYRIRELAHSKEGMEHQLKGVLESAKKKKDLRLEPLNLVRLPTVAGVIKRRHKPKASKRSSMHRQKDQKSGRDALDTGRRTESAVDVSLTAVRALNRGMRAAKEKYLWSMYQQTTESRQMRRTMMTGTILTDTMLVSNSVSEKNAISFPSPGGPVDGSRRVQFLSPKHLPRGQRATINSNGISGISTIHEPSTHVSDTINSVQGFSRDGGSGFGESLSLTQHTEILDDASIEEQYMHNLVDFLHGLGFLYHPAQVYFHRHRMTHHQWTELSFQSPVSVSDDLLQHRVFLRFPEEISQLKSWVIAQVLLNDDAISTHFNGDVAPKHISTPKDRTSADSGNNNINLIVLPRATPALIRQRAAAFTENLLESRASFESAAKRSLRSVLNLGGWLTIRPVTALNLPETFNGMFVKVRYGSEVIVSDTADAKVTPTWTMDKDVNMSPMQYYSGMEQGVPELNSSRSTAHPMDGKGFLYKSSQGNDLNVYVEPLKTSGSVRLSVVGERLQSNIELGVLQINLASAISCCNEHLPHNNTSDAAPYIMWFPLMSPRDCTPTEGDMGLCTRAPESEKTSDHLFGQYFAPCIKLALIWQPDNVYEEQAKSNKEDICMNSFTESYFQAYADSLSAALIDSSRAAELLSLSCTDLDIRYSVTKTKTSFGCAVGWIQLDQQHEKAREPVVLAPTPVINPQPTFQLLALRDDVRSKAHIDSFEHIAVELQELDLRVEEAWIFDLWEFLIRVLRRREAMANARKTTVDLLDSWKPSRSDAFTSSIFLDNSSGDAVIDLFESLGMNSAGSSSYQDDQAVKKIYIKELLLGFVKINLSYIKSAKARGTFSRDESAMPPAEDSERGEFLGFAISEGWTYYDQVEDKMSRQAAHREREIFRRWSEDSGADIWAGSTDSFAQRNLPHLISAVFPTITNAPIRLQGKHLGHVFETSSEIAASLKDFYVDETLKQFYKLVGSLDFVGNPAMVFSSFADGFRDFFAAPTRELRRRPNNPSRLGIGVAKGTLSLISHGAAGIFGWASKFSATIGQAAVTLSMDEHYKQWHSDKVTALATNYRKRQRKSGRIIINGITRPLGDIVSGFAFGASGIITEPYRGVKKDGAKGLAKGMGIATVGVVAKPLVGVFDAFAHFTESIHDFAQNVNILDKKLQPVRKLRLPYTFGIRNVLVPFNPVNARCMFLLLRHPLAGKSSSTSNSKRFSDSWGGEFIILSEVLHIEPGMDRYIVLTTRRIVLFKLKIEGGGNLVSSVEWQSELNDDIDIVCSLESRGHNGVVLYITCRSRFSGKTSSNQTTASHDAHGQNIPSEKSNQDVTREHIDEALRQSASLVRDIAAAAADPTGDVRQDHYNLEKMISSENAQQSSTPVSRNLDQHVRWKDAITLDHFPIEGDFHHRPELARMHNAICCVTGRFDSVLYEGGIGAEGSKEGYTSFGSMHFDEDKTGTKARNRHLERDFYSALEETPWLHNADISMCSIGKAFEKQSLYEARKTWLFSDEMAESTRGGGPEWRVAARAHGMFVPLPLPPLPSNVDSRGEDVNSTRLLLRKGLITFVDASDRLSSLQLVSSLEHEQSQLAHANASCDLVHTPVPHTLTDVSASVAASESTALTDTSPHPSSQRDESEAAAEMDQKLDRVTNLLEQLAMHMGANVGLIEDMAAAPSTNASVPSEATTQNATEEEKLRKEIQDLKAQLAVKETRNLSESSRRNRTKMPVWLKKVKRKNSAGRKHDR</sequence>
<feature type="region of interest" description="Disordered" evidence="2">
    <location>
        <begin position="3579"/>
        <end position="3605"/>
    </location>
</feature>
<accession>A0A7S4MN01</accession>
<evidence type="ECO:0000313" key="5">
    <source>
        <dbReference type="EMBL" id="CAE2232096.1"/>
    </source>
</evidence>
<dbReference type="PROSITE" id="PS50106">
    <property type="entry name" value="PDZ"/>
    <property type="match status" value="1"/>
</dbReference>
<feature type="region of interest" description="Disordered" evidence="2">
    <location>
        <begin position="1745"/>
        <end position="1789"/>
    </location>
</feature>
<feature type="region of interest" description="Disordered" evidence="2">
    <location>
        <begin position="1406"/>
        <end position="1441"/>
    </location>
</feature>
<feature type="region of interest" description="Disordered" evidence="2">
    <location>
        <begin position="864"/>
        <end position="893"/>
    </location>
</feature>
<feature type="compositionally biased region" description="Basic and acidic residues" evidence="2">
    <location>
        <begin position="127"/>
        <end position="142"/>
    </location>
</feature>
<feature type="region of interest" description="Disordered" evidence="2">
    <location>
        <begin position="696"/>
        <end position="738"/>
    </location>
</feature>
<feature type="compositionally biased region" description="Polar residues" evidence="2">
    <location>
        <begin position="3265"/>
        <end position="3275"/>
    </location>
</feature>
<dbReference type="InterPro" id="IPR001478">
    <property type="entry name" value="PDZ"/>
</dbReference>
<dbReference type="SUPFAM" id="SSF49562">
    <property type="entry name" value="C2 domain (Calcium/lipid-binding domain, CaLB)"/>
    <property type="match status" value="1"/>
</dbReference>
<proteinExistence type="inferred from homology"/>
<name>A0A7S4MN01_9STRA</name>
<feature type="compositionally biased region" description="Polar residues" evidence="2">
    <location>
        <begin position="1751"/>
        <end position="1764"/>
    </location>
</feature>
<gene>
    <name evidence="5" type="ORF">OAUR00152_LOCUS12346</name>
</gene>
<comment type="similarity">
    <text evidence="1">Belongs to the VPS13 family.</text>
</comment>
<protein>
    <recommendedName>
        <fullName evidence="6">C2 domain-containing protein</fullName>
    </recommendedName>
</protein>
<dbReference type="EMBL" id="HBKQ01018232">
    <property type="protein sequence ID" value="CAE2232096.1"/>
    <property type="molecule type" value="Transcribed_RNA"/>
</dbReference>
<dbReference type="InterPro" id="IPR026847">
    <property type="entry name" value="VPS13"/>
</dbReference>
<dbReference type="SUPFAM" id="SSF50156">
    <property type="entry name" value="PDZ domain-like"/>
    <property type="match status" value="1"/>
</dbReference>
<evidence type="ECO:0000256" key="2">
    <source>
        <dbReference type="SAM" id="MobiDB-lite"/>
    </source>
</evidence>